<feature type="domain" description="CBM2" evidence="3">
    <location>
        <begin position="31"/>
        <end position="139"/>
    </location>
</feature>
<dbReference type="InterPro" id="IPR012291">
    <property type="entry name" value="CBM2_carb-bd_dom_sf"/>
</dbReference>
<dbReference type="RefSeq" id="WP_149854417.1">
    <property type="nucleotide sequence ID" value="NZ_VUOB01000076.1"/>
</dbReference>
<sequence>MRRRTGGDLAAVAALATVAALAISVNPISGHAADAPACVVGYHVDQWNGGFVAQVTVTNNASPINGWALTWTFAGSQHVTSGWSADVTQSGKAVTARNQAFNGSIATGASVQFGFQATFQGSNDTPADFALNGVRCNDTSPPPPTSTTTPPPPPAGCPAGAFCDGFENQTGPTPSGDWSLAFPNCQGTGTATVDSSTAHSGSKSVRIDGHAGYCNHVFLGTSRGITASSLYARFYVRHTTALPDAHVAFVAMKDTADGGKDLRMGGQNRAMQWNRESDDATLPEQSPAGVAQSVPLPVNQWNCVEFGITGSDLRTWVNGTEVPGLHADSTPTPDVDAQWLRRGGWRPAPADLRLGWESYGTGDDTLWFDDVVVAASRIGCS</sequence>
<dbReference type="SMART" id="SM00637">
    <property type="entry name" value="CBD_II"/>
    <property type="match status" value="1"/>
</dbReference>
<dbReference type="Gene3D" id="2.60.40.290">
    <property type="match status" value="1"/>
</dbReference>
<keyword evidence="5" id="KW-1185">Reference proteome</keyword>
<gene>
    <name evidence="4" type="ORF">F0L68_36195</name>
</gene>
<keyword evidence="2" id="KW-0732">Signal</keyword>
<dbReference type="InterPro" id="IPR001919">
    <property type="entry name" value="CBD2"/>
</dbReference>
<proteinExistence type="predicted"/>
<dbReference type="AlphaFoldDB" id="A0A5B2WQA1"/>
<feature type="signal peptide" evidence="2">
    <location>
        <begin position="1"/>
        <end position="32"/>
    </location>
</feature>
<protein>
    <submittedName>
        <fullName evidence="4">Cellulose-binding protein</fullName>
    </submittedName>
</protein>
<organism evidence="4 5">
    <name type="scientific">Solihabitans fulvus</name>
    <dbReference type="NCBI Taxonomy" id="1892852"/>
    <lineage>
        <taxon>Bacteria</taxon>
        <taxon>Bacillati</taxon>
        <taxon>Actinomycetota</taxon>
        <taxon>Actinomycetes</taxon>
        <taxon>Pseudonocardiales</taxon>
        <taxon>Pseudonocardiaceae</taxon>
        <taxon>Solihabitans</taxon>
    </lineage>
</organism>
<dbReference type="Proteomes" id="UP000323454">
    <property type="component" value="Unassembled WGS sequence"/>
</dbReference>
<reference evidence="4 5" key="1">
    <citation type="submission" date="2019-09" db="EMBL/GenBank/DDBJ databases">
        <title>Goodfellowia gen. nov., a new genus of the Pseudonocardineae related to Actinoalloteichus, containing Goodfellowia coeruleoviolacea gen. nov., comb. nov. gen. nov., comb. nov.</title>
        <authorList>
            <person name="Labeda D."/>
        </authorList>
    </citation>
    <scope>NUCLEOTIDE SEQUENCE [LARGE SCALE GENOMIC DNA]</scope>
    <source>
        <strain evidence="4 5">AN110305</strain>
    </source>
</reference>
<dbReference type="GO" id="GO:0005975">
    <property type="term" value="P:carbohydrate metabolic process"/>
    <property type="evidence" value="ECO:0007669"/>
    <property type="project" value="InterPro"/>
</dbReference>
<dbReference type="SUPFAM" id="SSF49384">
    <property type="entry name" value="Carbohydrate-binding domain"/>
    <property type="match status" value="1"/>
</dbReference>
<accession>A0A5B2WQA1</accession>
<dbReference type="GO" id="GO:0004553">
    <property type="term" value="F:hydrolase activity, hydrolyzing O-glycosyl compounds"/>
    <property type="evidence" value="ECO:0007669"/>
    <property type="project" value="InterPro"/>
</dbReference>
<evidence type="ECO:0000259" key="3">
    <source>
        <dbReference type="PROSITE" id="PS51173"/>
    </source>
</evidence>
<comment type="caution">
    <text evidence="4">The sequence shown here is derived from an EMBL/GenBank/DDBJ whole genome shotgun (WGS) entry which is preliminary data.</text>
</comment>
<reference evidence="4 5" key="2">
    <citation type="submission" date="2019-09" db="EMBL/GenBank/DDBJ databases">
        <authorList>
            <person name="Jin C."/>
        </authorList>
    </citation>
    <scope>NUCLEOTIDE SEQUENCE [LARGE SCALE GENOMIC DNA]</scope>
    <source>
        <strain evidence="4 5">AN110305</strain>
    </source>
</reference>
<name>A0A5B2WQA1_9PSEU</name>
<dbReference type="PROSITE" id="PS51173">
    <property type="entry name" value="CBM2"/>
    <property type="match status" value="1"/>
</dbReference>
<dbReference type="Pfam" id="PF21340">
    <property type="entry name" value="Polysacc_lyase-like"/>
    <property type="match status" value="1"/>
</dbReference>
<evidence type="ECO:0000256" key="2">
    <source>
        <dbReference type="SAM" id="SignalP"/>
    </source>
</evidence>
<dbReference type="GO" id="GO:0030247">
    <property type="term" value="F:polysaccharide binding"/>
    <property type="evidence" value="ECO:0007669"/>
    <property type="project" value="UniProtKB-UniRule"/>
</dbReference>
<feature type="region of interest" description="Disordered" evidence="1">
    <location>
        <begin position="135"/>
        <end position="159"/>
    </location>
</feature>
<evidence type="ECO:0000313" key="4">
    <source>
        <dbReference type="EMBL" id="KAA2252187.1"/>
    </source>
</evidence>
<dbReference type="OrthoDB" id="4817976at2"/>
<evidence type="ECO:0000313" key="5">
    <source>
        <dbReference type="Proteomes" id="UP000323454"/>
    </source>
</evidence>
<dbReference type="InterPro" id="IPR008965">
    <property type="entry name" value="CBM2/CBM3_carb-bd_dom_sf"/>
</dbReference>
<dbReference type="EMBL" id="VUOB01000076">
    <property type="protein sequence ID" value="KAA2252187.1"/>
    <property type="molecule type" value="Genomic_DNA"/>
</dbReference>
<dbReference type="Pfam" id="PF00553">
    <property type="entry name" value="CBM_2"/>
    <property type="match status" value="1"/>
</dbReference>
<evidence type="ECO:0000256" key="1">
    <source>
        <dbReference type="SAM" id="MobiDB-lite"/>
    </source>
</evidence>
<dbReference type="Gene3D" id="2.60.120.200">
    <property type="match status" value="1"/>
</dbReference>
<feature type="compositionally biased region" description="Pro residues" evidence="1">
    <location>
        <begin position="140"/>
        <end position="156"/>
    </location>
</feature>
<feature type="chain" id="PRO_5022678801" evidence="2">
    <location>
        <begin position="33"/>
        <end position="381"/>
    </location>
</feature>
<dbReference type="InterPro" id="IPR048955">
    <property type="entry name" value="Cip1-like_core"/>
</dbReference>